<protein>
    <submittedName>
        <fullName evidence="2">Uncharacterized protein</fullName>
    </submittedName>
</protein>
<sequence length="185" mass="21026">MPTPSECEALWGERLANGYKFDHGKSVREKWPTRDEQLEYYRWSKKRADERFAEFFCTPTSREDLKEMIAKMNCNSAMDRGKLTGQPMPKTDGELVPANVLGVNTNVQPSNPARSRKADFSEMSNKSNESDDPGTSGFVFHQIGTLEVWGAERHKLQSFENAGGKRKGVNILMINILIDRRLDIP</sequence>
<gene>
    <name evidence="2" type="ORF">FGG08_002673</name>
</gene>
<dbReference type="AlphaFoldDB" id="A0A9P8HZS4"/>
<name>A0A9P8HZS4_9PEZI</name>
<reference evidence="2" key="1">
    <citation type="submission" date="2021-03" db="EMBL/GenBank/DDBJ databases">
        <title>Comparative genomics and phylogenomic investigation of the class Geoglossomycetes provide insights into ecological specialization and systematics.</title>
        <authorList>
            <person name="Melie T."/>
            <person name="Pirro S."/>
            <person name="Miller A.N."/>
            <person name="Quandt A."/>
        </authorList>
    </citation>
    <scope>NUCLEOTIDE SEQUENCE</scope>
    <source>
        <strain evidence="2">GBOQ0MN5Z8</strain>
    </source>
</reference>
<dbReference type="EMBL" id="JAGHQL010000042">
    <property type="protein sequence ID" value="KAH0542985.1"/>
    <property type="molecule type" value="Genomic_DNA"/>
</dbReference>
<comment type="caution">
    <text evidence="2">The sequence shown here is derived from an EMBL/GenBank/DDBJ whole genome shotgun (WGS) entry which is preliminary data.</text>
</comment>
<feature type="compositionally biased region" description="Polar residues" evidence="1">
    <location>
        <begin position="103"/>
        <end position="113"/>
    </location>
</feature>
<keyword evidence="3" id="KW-1185">Reference proteome</keyword>
<evidence type="ECO:0000256" key="1">
    <source>
        <dbReference type="SAM" id="MobiDB-lite"/>
    </source>
</evidence>
<dbReference type="Proteomes" id="UP000698800">
    <property type="component" value="Unassembled WGS sequence"/>
</dbReference>
<dbReference type="OrthoDB" id="5430299at2759"/>
<feature type="region of interest" description="Disordered" evidence="1">
    <location>
        <begin position="103"/>
        <end position="137"/>
    </location>
</feature>
<proteinExistence type="predicted"/>
<organism evidence="2 3">
    <name type="scientific">Glutinoglossum americanum</name>
    <dbReference type="NCBI Taxonomy" id="1670608"/>
    <lineage>
        <taxon>Eukaryota</taxon>
        <taxon>Fungi</taxon>
        <taxon>Dikarya</taxon>
        <taxon>Ascomycota</taxon>
        <taxon>Pezizomycotina</taxon>
        <taxon>Geoglossomycetes</taxon>
        <taxon>Geoglossales</taxon>
        <taxon>Geoglossaceae</taxon>
        <taxon>Glutinoglossum</taxon>
    </lineage>
</organism>
<evidence type="ECO:0000313" key="2">
    <source>
        <dbReference type="EMBL" id="KAH0542985.1"/>
    </source>
</evidence>
<accession>A0A9P8HZS4</accession>
<evidence type="ECO:0000313" key="3">
    <source>
        <dbReference type="Proteomes" id="UP000698800"/>
    </source>
</evidence>